<dbReference type="Gene3D" id="3.40.190.10">
    <property type="entry name" value="Periplasmic binding protein-like II"/>
    <property type="match status" value="2"/>
</dbReference>
<dbReference type="SUPFAM" id="SSF54106">
    <property type="entry name" value="LysM domain"/>
    <property type="match status" value="1"/>
</dbReference>
<feature type="domain" description="LysM" evidence="1">
    <location>
        <begin position="1"/>
        <end position="36"/>
    </location>
</feature>
<name>A0A1M6VEN5_9FIRM</name>
<dbReference type="InterPro" id="IPR052738">
    <property type="entry name" value="ABC-Tungstate_binding"/>
</dbReference>
<dbReference type="InterPro" id="IPR036779">
    <property type="entry name" value="LysM_dom_sf"/>
</dbReference>
<proteinExistence type="predicted"/>
<reference evidence="3" key="1">
    <citation type="submission" date="2016-11" db="EMBL/GenBank/DDBJ databases">
        <authorList>
            <person name="Varghese N."/>
            <person name="Submissions S."/>
        </authorList>
    </citation>
    <scope>NUCLEOTIDE SEQUENCE [LARGE SCALE GENOMIC DNA]</scope>
    <source>
        <strain evidence="3">DSM 10349</strain>
    </source>
</reference>
<dbReference type="SMART" id="SM00257">
    <property type="entry name" value="LysM"/>
    <property type="match status" value="1"/>
</dbReference>
<dbReference type="STRING" id="1121421.SAMN02745123_03170"/>
<evidence type="ECO:0000259" key="1">
    <source>
        <dbReference type="PROSITE" id="PS51782"/>
    </source>
</evidence>
<dbReference type="Proteomes" id="UP000183997">
    <property type="component" value="Unassembled WGS sequence"/>
</dbReference>
<dbReference type="CDD" id="cd00118">
    <property type="entry name" value="LysM"/>
    <property type="match status" value="1"/>
</dbReference>
<protein>
    <submittedName>
        <fullName evidence="2">Tungstate transport system substrate-binding protein</fullName>
    </submittedName>
</protein>
<evidence type="ECO:0000313" key="2">
    <source>
        <dbReference type="EMBL" id="SHK80007.1"/>
    </source>
</evidence>
<dbReference type="AlphaFoldDB" id="A0A1M6VEN5"/>
<dbReference type="InterPro" id="IPR024370">
    <property type="entry name" value="PBP_domain"/>
</dbReference>
<sequence length="295" mass="32200">MFKIAQRYNINVATLVAANQHIPNPNLIYPGDIICIPSVPTPPTTAQETIVLATTTSTVDTGLLEFLLPRFESMTNFKVDVRSVGSGEALALGEKGEADVLLTHAPDAERELVDQGIVTNYQQVMHNDFVIVGPSSDPAGIKGSTSASRAFQGIAKKQAPFYSRADKSGTNLRELEIWSKAKIEPSGPWYIRVGKGMAETLLDASKGQGYTLSDRGTYLAMSRNIDLQILVEGDPMLLNIYHVMQVNPEKFPNVNAAGGKAFVEFMISPETQRIICDFGKTLYGQSLFIADRIQC</sequence>
<keyword evidence="3" id="KW-1185">Reference proteome</keyword>
<gene>
    <name evidence="2" type="ORF">SAMN02745123_03170</name>
</gene>
<dbReference type="PANTHER" id="PTHR37945:SF1">
    <property type="entry name" value="EXTRACELLULAR TUNGSTATE BINDING PROTEIN"/>
    <property type="match status" value="1"/>
</dbReference>
<accession>A0A1M6VEN5</accession>
<dbReference type="Pfam" id="PF12849">
    <property type="entry name" value="PBP_like_2"/>
    <property type="match status" value="1"/>
</dbReference>
<dbReference type="Pfam" id="PF01476">
    <property type="entry name" value="LysM"/>
    <property type="match status" value="1"/>
</dbReference>
<evidence type="ECO:0000313" key="3">
    <source>
        <dbReference type="Proteomes" id="UP000183997"/>
    </source>
</evidence>
<dbReference type="SUPFAM" id="SSF53850">
    <property type="entry name" value="Periplasmic binding protein-like II"/>
    <property type="match status" value="1"/>
</dbReference>
<dbReference type="EMBL" id="FRAR01000024">
    <property type="protein sequence ID" value="SHK80007.1"/>
    <property type="molecule type" value="Genomic_DNA"/>
</dbReference>
<dbReference type="InterPro" id="IPR018392">
    <property type="entry name" value="LysM"/>
</dbReference>
<dbReference type="Gene3D" id="3.10.350.10">
    <property type="entry name" value="LysM domain"/>
    <property type="match status" value="1"/>
</dbReference>
<dbReference type="PROSITE" id="PS51782">
    <property type="entry name" value="LYSM"/>
    <property type="match status" value="1"/>
</dbReference>
<organism evidence="2 3">
    <name type="scientific">Desulforamulus aeronauticus DSM 10349</name>
    <dbReference type="NCBI Taxonomy" id="1121421"/>
    <lineage>
        <taxon>Bacteria</taxon>
        <taxon>Bacillati</taxon>
        <taxon>Bacillota</taxon>
        <taxon>Clostridia</taxon>
        <taxon>Eubacteriales</taxon>
        <taxon>Peptococcaceae</taxon>
        <taxon>Desulforamulus</taxon>
    </lineage>
</organism>
<dbReference type="PANTHER" id="PTHR37945">
    <property type="entry name" value="EXTRACELLULAR TUNGSTATE BINDING PROTEIN"/>
    <property type="match status" value="1"/>
</dbReference>